<accession>A0A1M5NBH5</accession>
<dbReference type="STRING" id="947013.SAMN04488109_2230"/>
<dbReference type="Pfam" id="PF13715">
    <property type="entry name" value="CarbopepD_reg_2"/>
    <property type="match status" value="1"/>
</dbReference>
<dbReference type="Proteomes" id="UP000184212">
    <property type="component" value="Unassembled WGS sequence"/>
</dbReference>
<organism evidence="1 2">
    <name type="scientific">Chryseolinea serpens</name>
    <dbReference type="NCBI Taxonomy" id="947013"/>
    <lineage>
        <taxon>Bacteria</taxon>
        <taxon>Pseudomonadati</taxon>
        <taxon>Bacteroidota</taxon>
        <taxon>Cytophagia</taxon>
        <taxon>Cytophagales</taxon>
        <taxon>Fulvivirgaceae</taxon>
        <taxon>Chryseolinea</taxon>
    </lineage>
</organism>
<dbReference type="InterPro" id="IPR008969">
    <property type="entry name" value="CarboxyPept-like_regulatory"/>
</dbReference>
<dbReference type="AlphaFoldDB" id="A0A1M5NBH5"/>
<reference evidence="1 2" key="1">
    <citation type="submission" date="2016-11" db="EMBL/GenBank/DDBJ databases">
        <authorList>
            <person name="Jaros S."/>
            <person name="Januszkiewicz K."/>
            <person name="Wedrychowicz H."/>
        </authorList>
    </citation>
    <scope>NUCLEOTIDE SEQUENCE [LARGE SCALE GENOMIC DNA]</scope>
    <source>
        <strain evidence="1 2">DSM 24574</strain>
    </source>
</reference>
<dbReference type="EMBL" id="FQWQ01000001">
    <property type="protein sequence ID" value="SHG86966.1"/>
    <property type="molecule type" value="Genomic_DNA"/>
</dbReference>
<gene>
    <name evidence="1" type="ORF">SAMN04488109_2230</name>
</gene>
<dbReference type="Gene3D" id="2.60.40.1120">
    <property type="entry name" value="Carboxypeptidase-like, regulatory domain"/>
    <property type="match status" value="1"/>
</dbReference>
<evidence type="ECO:0000313" key="1">
    <source>
        <dbReference type="EMBL" id="SHG86966.1"/>
    </source>
</evidence>
<name>A0A1M5NBH5_9BACT</name>
<evidence type="ECO:0000313" key="2">
    <source>
        <dbReference type="Proteomes" id="UP000184212"/>
    </source>
</evidence>
<protein>
    <submittedName>
        <fullName evidence="1">CarboxypepD_reg-like domain-containing protein</fullName>
    </submittedName>
</protein>
<proteinExistence type="predicted"/>
<keyword evidence="2" id="KW-1185">Reference proteome</keyword>
<sequence>MESWLKLVLITVLLAGTAGSGWAQKRTRGIVVDSMSMSAMPGVQVMIKRTKRGTITDASGVFVVNTLPTDTLVLTSLGYRTITLPLIFEEEDILIRMSERVKILKEITITGARIGENDIIRTEHTKPKKMTVHDAFSSPWEYFSRDQKERRKVVKLINENDRIKTYISIVNDQTLRETIMEELDITETQYYSTLARFNQQSRDVLYSTDPEEIIISLKSFFARTYH</sequence>
<dbReference type="RefSeq" id="WP_073133646.1">
    <property type="nucleotide sequence ID" value="NZ_FQWQ01000001.1"/>
</dbReference>
<dbReference type="SUPFAM" id="SSF49464">
    <property type="entry name" value="Carboxypeptidase regulatory domain-like"/>
    <property type="match status" value="1"/>
</dbReference>